<evidence type="ECO:0000256" key="5">
    <source>
        <dbReference type="PROSITE-ProRule" id="PRU00169"/>
    </source>
</evidence>
<dbReference type="RefSeq" id="WP_066233106.1">
    <property type="nucleotide sequence ID" value="NZ_JBHJSX010000002.1"/>
</dbReference>
<dbReference type="CDD" id="cd17541">
    <property type="entry name" value="REC_CheB-like"/>
    <property type="match status" value="1"/>
</dbReference>
<organism evidence="8 9">
    <name type="scientific">Heyndrickxia sporothermodurans</name>
    <dbReference type="NCBI Taxonomy" id="46224"/>
    <lineage>
        <taxon>Bacteria</taxon>
        <taxon>Bacillati</taxon>
        <taxon>Bacillota</taxon>
        <taxon>Bacilli</taxon>
        <taxon>Bacillales</taxon>
        <taxon>Bacillaceae</taxon>
        <taxon>Heyndrickxia</taxon>
    </lineage>
</organism>
<dbReference type="STRING" id="46224.B4102_1040"/>
<dbReference type="EC" id="3.1.1.61" evidence="3"/>
<dbReference type="PROSITE" id="PS50122">
    <property type="entry name" value="CHEB"/>
    <property type="match status" value="1"/>
</dbReference>
<proteinExistence type="inferred from homology"/>
<dbReference type="PATRIC" id="fig|46224.3.peg.3766"/>
<keyword evidence="9" id="KW-1185">Reference proteome</keyword>
<keyword evidence="3" id="KW-0963">Cytoplasm</keyword>
<evidence type="ECO:0000259" key="6">
    <source>
        <dbReference type="PROSITE" id="PS50110"/>
    </source>
</evidence>
<dbReference type="PANTHER" id="PTHR42872">
    <property type="entry name" value="PROTEIN-GLUTAMATE METHYLESTERASE/PROTEIN-GLUTAMINE GLUTAMINASE"/>
    <property type="match status" value="1"/>
</dbReference>
<dbReference type="GO" id="GO:0050568">
    <property type="term" value="F:protein-glutamine glutaminase activity"/>
    <property type="evidence" value="ECO:0007669"/>
    <property type="project" value="UniProtKB-UniRule"/>
</dbReference>
<evidence type="ECO:0000256" key="4">
    <source>
        <dbReference type="PROSITE-ProRule" id="PRU00050"/>
    </source>
</evidence>
<dbReference type="SUPFAM" id="SSF52172">
    <property type="entry name" value="CheY-like"/>
    <property type="match status" value="1"/>
</dbReference>
<dbReference type="CDD" id="cd16432">
    <property type="entry name" value="CheB_Rec"/>
    <property type="match status" value="1"/>
</dbReference>
<feature type="domain" description="Response regulatory" evidence="6">
    <location>
        <begin position="5"/>
        <end position="122"/>
    </location>
</feature>
<dbReference type="InterPro" id="IPR035909">
    <property type="entry name" value="CheB_C"/>
</dbReference>
<dbReference type="InterPro" id="IPR008248">
    <property type="entry name" value="CheB-like"/>
</dbReference>
<comment type="domain">
    <text evidence="3">Contains a C-terminal catalytic domain, and an N-terminal region which modulates catalytic activity.</text>
</comment>
<keyword evidence="3 5" id="KW-0597">Phosphoprotein</keyword>
<dbReference type="HAMAP" id="MF_00099">
    <property type="entry name" value="CheB_chemtxs"/>
    <property type="match status" value="1"/>
</dbReference>
<dbReference type="Pfam" id="PF01339">
    <property type="entry name" value="CheB_methylest"/>
    <property type="match status" value="1"/>
</dbReference>
<dbReference type="InterPro" id="IPR011006">
    <property type="entry name" value="CheY-like_superfamily"/>
</dbReference>
<evidence type="ECO:0000259" key="7">
    <source>
        <dbReference type="PROSITE" id="PS50122"/>
    </source>
</evidence>
<comment type="subcellular location">
    <subcellularLocation>
        <location evidence="3">Cytoplasm</location>
    </subcellularLocation>
</comment>
<dbReference type="EC" id="3.5.1.44" evidence="3"/>
<evidence type="ECO:0000313" key="8">
    <source>
        <dbReference type="EMBL" id="KYD00028.1"/>
    </source>
</evidence>
<evidence type="ECO:0000313" key="9">
    <source>
        <dbReference type="Proteomes" id="UP000075666"/>
    </source>
</evidence>
<evidence type="ECO:0000256" key="2">
    <source>
        <dbReference type="ARBA" id="ARBA00048267"/>
    </source>
</evidence>
<dbReference type="Gene3D" id="3.40.50.180">
    <property type="entry name" value="Methylesterase CheB, C-terminal domain"/>
    <property type="match status" value="1"/>
</dbReference>
<dbReference type="PIRSF" id="PIRSF000876">
    <property type="entry name" value="RR_chemtxs_CheB"/>
    <property type="match status" value="1"/>
</dbReference>
<comment type="PTM">
    <text evidence="3">Phosphorylated by CheA. Phosphorylation of the N-terminal regulatory domain activates the methylesterase activity.</text>
</comment>
<comment type="catalytic activity">
    <reaction evidence="2 3">
        <text>[protein]-L-glutamate 5-O-methyl ester + H2O = L-glutamyl-[protein] + methanol + H(+)</text>
        <dbReference type="Rhea" id="RHEA:23236"/>
        <dbReference type="Rhea" id="RHEA-COMP:10208"/>
        <dbReference type="Rhea" id="RHEA-COMP:10311"/>
        <dbReference type="ChEBI" id="CHEBI:15377"/>
        <dbReference type="ChEBI" id="CHEBI:15378"/>
        <dbReference type="ChEBI" id="CHEBI:17790"/>
        <dbReference type="ChEBI" id="CHEBI:29973"/>
        <dbReference type="ChEBI" id="CHEBI:82795"/>
        <dbReference type="EC" id="3.1.1.61"/>
    </reaction>
</comment>
<dbReference type="GO" id="GO:0006935">
    <property type="term" value="P:chemotaxis"/>
    <property type="evidence" value="ECO:0007669"/>
    <property type="project" value="UniProtKB-UniRule"/>
</dbReference>
<dbReference type="Proteomes" id="UP000075666">
    <property type="component" value="Unassembled WGS sequence"/>
</dbReference>
<keyword evidence="1 3" id="KW-0378">Hydrolase</keyword>
<feature type="active site" evidence="3 4">
    <location>
        <position position="298"/>
    </location>
</feature>
<dbReference type="Gene3D" id="3.40.50.2300">
    <property type="match status" value="1"/>
</dbReference>
<dbReference type="InterPro" id="IPR001789">
    <property type="entry name" value="Sig_transdc_resp-reg_receiver"/>
</dbReference>
<dbReference type="PANTHER" id="PTHR42872:SF3">
    <property type="entry name" value="PROTEIN-GLUTAMATE METHYLESTERASE_PROTEIN-GLUTAMINE GLUTAMINASE 1"/>
    <property type="match status" value="1"/>
</dbReference>
<dbReference type="GO" id="GO:0005737">
    <property type="term" value="C:cytoplasm"/>
    <property type="evidence" value="ECO:0007669"/>
    <property type="project" value="UniProtKB-SubCell"/>
</dbReference>
<dbReference type="NCBIfam" id="NF001965">
    <property type="entry name" value="PRK00742.1"/>
    <property type="match status" value="1"/>
</dbReference>
<dbReference type="SMART" id="SM00448">
    <property type="entry name" value="REC"/>
    <property type="match status" value="1"/>
</dbReference>
<gene>
    <name evidence="3" type="primary">cheB</name>
    <name evidence="8" type="ORF">B4102_1040</name>
</gene>
<comment type="catalytic activity">
    <reaction evidence="3">
        <text>L-glutaminyl-[protein] + H2O = L-glutamyl-[protein] + NH4(+)</text>
        <dbReference type="Rhea" id="RHEA:16441"/>
        <dbReference type="Rhea" id="RHEA-COMP:10207"/>
        <dbReference type="Rhea" id="RHEA-COMP:10208"/>
        <dbReference type="ChEBI" id="CHEBI:15377"/>
        <dbReference type="ChEBI" id="CHEBI:28938"/>
        <dbReference type="ChEBI" id="CHEBI:29973"/>
        <dbReference type="ChEBI" id="CHEBI:30011"/>
        <dbReference type="EC" id="3.5.1.44"/>
    </reaction>
</comment>
<dbReference type="PROSITE" id="PS50110">
    <property type="entry name" value="RESPONSE_REGULATORY"/>
    <property type="match status" value="1"/>
</dbReference>
<dbReference type="SUPFAM" id="SSF52738">
    <property type="entry name" value="Methylesterase CheB, C-terminal domain"/>
    <property type="match status" value="1"/>
</dbReference>
<feature type="domain" description="CheB-type methylesterase" evidence="7">
    <location>
        <begin position="163"/>
        <end position="355"/>
    </location>
</feature>
<name>A0A150KN58_9BACI</name>
<evidence type="ECO:0000256" key="3">
    <source>
        <dbReference type="HAMAP-Rule" id="MF_00099"/>
    </source>
</evidence>
<dbReference type="OrthoDB" id="9793421at2"/>
<dbReference type="AlphaFoldDB" id="A0A150KN58"/>
<dbReference type="EMBL" id="LQYN01000073">
    <property type="protein sequence ID" value="KYD00028.1"/>
    <property type="molecule type" value="Genomic_DNA"/>
</dbReference>
<sequence length="355" mass="38658">MKPIKVLVVDDSAFMRKLIVNFLEEDPYLEVVGIARNGKDAIEKTKQLNPDVITMDIEMPIMNGLEALAILMNEFPKPVIMLSSTTKSGAENTIIAMQSGAIDFIAKPSGTISLDLEKIKIQLINKVKNAGQVNMTNVKRALITNRDNVPEKIKPILKDNWKNAQRKKIICIGSSTGGPKALQEVLTVLPKSIKAPILIVQHMPAGFTKSLANRLDALSEITVKEAEDGEYIKDGVAYIAPGNHHLVLKQVGNELAISLNHSPPIKGHRPSVDMMFESLSHFSEYDKIAVILTGMGADGSKGLIELKTKGNVKAIAESENSCIVFGMPKSAISTNLVDEITDLNHVAKTIMKCMG</sequence>
<dbReference type="NCBIfam" id="NF009206">
    <property type="entry name" value="PRK12555.1"/>
    <property type="match status" value="1"/>
</dbReference>
<dbReference type="Pfam" id="PF00072">
    <property type="entry name" value="Response_reg"/>
    <property type="match status" value="1"/>
</dbReference>
<reference evidence="8 9" key="1">
    <citation type="submission" date="2016-01" db="EMBL/GenBank/DDBJ databases">
        <title>Genome Sequences of Twelve Sporeforming Bacillus Species Isolated from Foods.</title>
        <authorList>
            <person name="Berendsen E.M."/>
            <person name="Wells-Bennik M.H."/>
            <person name="Krawcyk A.O."/>
            <person name="De Jong A."/>
            <person name="Holsappel S."/>
            <person name="Eijlander R.T."/>
            <person name="Kuipers O.P."/>
        </authorList>
    </citation>
    <scope>NUCLEOTIDE SEQUENCE [LARGE SCALE GENOMIC DNA]</scope>
    <source>
        <strain evidence="8 9">B4102</strain>
    </source>
</reference>
<dbReference type="GO" id="GO:0000156">
    <property type="term" value="F:phosphorelay response regulator activity"/>
    <property type="evidence" value="ECO:0007669"/>
    <property type="project" value="InterPro"/>
</dbReference>
<accession>A0A150KN58</accession>
<keyword evidence="3 4" id="KW-0145">Chemotaxis</keyword>
<dbReference type="InterPro" id="IPR000673">
    <property type="entry name" value="Sig_transdc_resp-reg_Me-estase"/>
</dbReference>
<comment type="caution">
    <text evidence="8">The sequence shown here is derived from an EMBL/GenBank/DDBJ whole genome shotgun (WGS) entry which is preliminary data.</text>
</comment>
<evidence type="ECO:0000256" key="1">
    <source>
        <dbReference type="ARBA" id="ARBA00022801"/>
    </source>
</evidence>
<feature type="modified residue" description="4-aspartylphosphate" evidence="3 5">
    <location>
        <position position="56"/>
    </location>
</feature>
<comment type="similarity">
    <text evidence="3">Belongs to the CheB family.</text>
</comment>
<feature type="active site" evidence="3 4">
    <location>
        <position position="175"/>
    </location>
</feature>
<feature type="active site" evidence="3 4">
    <location>
        <position position="202"/>
    </location>
</feature>
<dbReference type="GO" id="GO:0008984">
    <property type="term" value="F:protein-glutamate methylesterase activity"/>
    <property type="evidence" value="ECO:0007669"/>
    <property type="project" value="UniProtKB-UniRule"/>
</dbReference>
<protein>
    <recommendedName>
        <fullName evidence="3">Protein-glutamate methylesterase/protein-glutamine glutaminase</fullName>
        <ecNumber evidence="3">3.1.1.61</ecNumber>
        <ecNumber evidence="3">3.5.1.44</ecNumber>
    </recommendedName>
</protein>
<comment type="function">
    <text evidence="3">Involved in chemotaxis. Part of a chemotaxis signal transduction system that modulates chemotaxis in response to various stimuli. Catalyzes the demethylation of specific methylglutamate residues introduced into the chemoreceptors (methyl-accepting chemotaxis proteins or MCP) by CheR. Also mediates the irreversible deamidation of specific glutamine residues to glutamic acid.</text>
</comment>